<organism evidence="1 2">
    <name type="scientific">Agrocybe pediades</name>
    <dbReference type="NCBI Taxonomy" id="84607"/>
    <lineage>
        <taxon>Eukaryota</taxon>
        <taxon>Fungi</taxon>
        <taxon>Dikarya</taxon>
        <taxon>Basidiomycota</taxon>
        <taxon>Agaricomycotina</taxon>
        <taxon>Agaricomycetes</taxon>
        <taxon>Agaricomycetidae</taxon>
        <taxon>Agaricales</taxon>
        <taxon>Agaricineae</taxon>
        <taxon>Strophariaceae</taxon>
        <taxon>Agrocybe</taxon>
    </lineage>
</organism>
<gene>
    <name evidence="1" type="ORF">D9613_001172</name>
</gene>
<keyword evidence="2" id="KW-1185">Reference proteome</keyword>
<dbReference type="InterPro" id="IPR013320">
    <property type="entry name" value="ConA-like_dom_sf"/>
</dbReference>
<dbReference type="Gene3D" id="2.60.120.200">
    <property type="match status" value="1"/>
</dbReference>
<dbReference type="Proteomes" id="UP000521872">
    <property type="component" value="Unassembled WGS sequence"/>
</dbReference>
<proteinExistence type="predicted"/>
<evidence type="ECO:0000313" key="2">
    <source>
        <dbReference type="Proteomes" id="UP000521872"/>
    </source>
</evidence>
<name>A0A8H4VV40_9AGAR</name>
<dbReference type="EMBL" id="JAACJL010000015">
    <property type="protein sequence ID" value="KAF4621089.1"/>
    <property type="molecule type" value="Genomic_DNA"/>
</dbReference>
<comment type="caution">
    <text evidence="1">The sequence shown here is derived from an EMBL/GenBank/DDBJ whole genome shotgun (WGS) entry which is preliminary data.</text>
</comment>
<dbReference type="AlphaFoldDB" id="A0A8H4VV40"/>
<reference evidence="1 2" key="1">
    <citation type="submission" date="2019-12" db="EMBL/GenBank/DDBJ databases">
        <authorList>
            <person name="Floudas D."/>
            <person name="Bentzer J."/>
            <person name="Ahren D."/>
            <person name="Johansson T."/>
            <person name="Persson P."/>
            <person name="Tunlid A."/>
        </authorList>
    </citation>
    <scope>NUCLEOTIDE SEQUENCE [LARGE SCALE GENOMIC DNA]</scope>
    <source>
        <strain evidence="1 2">CBS 102.39</strain>
    </source>
</reference>
<accession>A0A8H4VV40</accession>
<dbReference type="Pfam" id="PF13385">
    <property type="entry name" value="Laminin_G_3"/>
    <property type="match status" value="1"/>
</dbReference>
<evidence type="ECO:0008006" key="3">
    <source>
        <dbReference type="Google" id="ProtNLM"/>
    </source>
</evidence>
<protein>
    <recommendedName>
        <fullName evidence="3">LamG domain-containing protein</fullName>
    </recommendedName>
</protein>
<evidence type="ECO:0000313" key="1">
    <source>
        <dbReference type="EMBL" id="KAF4621089.1"/>
    </source>
</evidence>
<dbReference type="SUPFAM" id="SSF49899">
    <property type="entry name" value="Concanavalin A-like lectins/glucanases"/>
    <property type="match status" value="1"/>
</dbReference>
<sequence length="266" mass="29369">MKGCFSTHIKESDTTERSIVDLGQHTPLLAKAMASQAHTLCQCCFNPNTSTELVHWSFNGTLDDISSNQRGPAIIVGSNVKLAFETSPITGQEEGYISIRNPGFLNLPRVDVRAISFTSSFSLRLHSQPTTRQVLISNWSRGNWQYINFIEPSGLITSTLRRNMDTNGSNPDQDLVHITSSQPVPIGTWFNVSLSYNAPTRTYSIYLNGKLSGSSVIRPAVTDTTLHTSSAQYAQFGNKADDNPDQPVGQLNADLRNLRCFMLNVQ</sequence>